<protein>
    <submittedName>
        <fullName evidence="1">Uncharacterized protein</fullName>
    </submittedName>
</protein>
<name>A0A1M6JJV8_9FIRM</name>
<evidence type="ECO:0000313" key="2">
    <source>
        <dbReference type="Proteomes" id="UP000184529"/>
    </source>
</evidence>
<keyword evidence="2" id="KW-1185">Reference proteome</keyword>
<proteinExistence type="predicted"/>
<dbReference type="EMBL" id="FQZM01000036">
    <property type="protein sequence ID" value="SHJ46953.1"/>
    <property type="molecule type" value="Genomic_DNA"/>
</dbReference>
<evidence type="ECO:0000313" key="1">
    <source>
        <dbReference type="EMBL" id="SHJ46953.1"/>
    </source>
</evidence>
<accession>A0A1M6JJV8</accession>
<dbReference type="AlphaFoldDB" id="A0A1M6JJV8"/>
<gene>
    <name evidence="1" type="ORF">SAMN02745219_02627</name>
</gene>
<dbReference type="Proteomes" id="UP000184529">
    <property type="component" value="Unassembled WGS sequence"/>
</dbReference>
<sequence length="57" mass="6401">MKEKTLVILDSVMKQGFTPVLIAVLKKRELSIEAKGLYMVLLMFAYGRGATAGNWLR</sequence>
<dbReference type="STRING" id="1121432.SAMN02745219_02627"/>
<dbReference type="RefSeq" id="WP_165613254.1">
    <property type="nucleotide sequence ID" value="NZ_FQZM01000036.1"/>
</dbReference>
<reference evidence="2" key="1">
    <citation type="submission" date="2016-11" db="EMBL/GenBank/DDBJ databases">
        <authorList>
            <person name="Varghese N."/>
            <person name="Submissions S."/>
        </authorList>
    </citation>
    <scope>NUCLEOTIDE SEQUENCE [LARGE SCALE GENOMIC DNA]</scope>
    <source>
        <strain evidence="2">DSM 16057</strain>
    </source>
</reference>
<organism evidence="1 2">
    <name type="scientific">Desulfofundulus thermosubterraneus DSM 16057</name>
    <dbReference type="NCBI Taxonomy" id="1121432"/>
    <lineage>
        <taxon>Bacteria</taxon>
        <taxon>Bacillati</taxon>
        <taxon>Bacillota</taxon>
        <taxon>Clostridia</taxon>
        <taxon>Eubacteriales</taxon>
        <taxon>Peptococcaceae</taxon>
        <taxon>Desulfofundulus</taxon>
    </lineage>
</organism>